<dbReference type="InterPro" id="IPR029030">
    <property type="entry name" value="Caspase-like_dom_sf"/>
</dbReference>
<protein>
    <submittedName>
        <fullName evidence="5">Caspase family protein</fullName>
    </submittedName>
</protein>
<keyword evidence="6" id="KW-1185">Reference proteome</keyword>
<dbReference type="CDD" id="cd01100">
    <property type="entry name" value="APPLE_Factor_XI_like"/>
    <property type="match status" value="1"/>
</dbReference>
<sequence>MSGLELFRVRVVMLLVLAAVALVVTCEVAEAQSDKKVALVIGNSRYANEAALVNPQNDAEDMAEVLSRIGFKVIVKFDLDYNSLRNALMEFTQFADQAEIAAVFYAGHGIEMSGTNYLIPIDARLDNESQIAFQALPLDLVLNAVNGASRLRIVFLDACRNNPFLKKLQSRPGASRSALGRGLAPIEPNEGTVVAFAAKGGTTASDGSERNSPFTKALLKHIVQPGLDVDFMLRHVRDDVMKDTGGRQEPFKYGSLPAENLTMAETEEAAAQRQKTGQGGAEAAGQNDVRSEIDKARVAWEAVSTSNNRTDMETIVRMFPGTVYADLAQARIAKITADEGAHEPGEATELALNTPGEFNGAMQRTPEQSEQKAWFMATYANIDFFGGDLYDSGLKVQSADQCAALCGSNLACRMFTYNAKAQRCFLKGSYEVAQRADGVTGGYFFKAGRSEPPPVISIQWELMVSADIRAIDLGPTNDRSYAACFQNCRSDNRCTALSFASRAKRNKCWLKGGYAGNSVDARGVVSARRAEEQVSPFRVVPALPKD</sequence>
<dbReference type="PANTHER" id="PTHR22576">
    <property type="entry name" value="MUCOSA ASSOCIATED LYMPHOID TISSUE LYMPHOMA TRANSLOCATION PROTEIN 1/PARACASPASE"/>
    <property type="match status" value="1"/>
</dbReference>
<dbReference type="Pfam" id="PF00024">
    <property type="entry name" value="PAN_1"/>
    <property type="match status" value="1"/>
</dbReference>
<dbReference type="RefSeq" id="WP_220373165.1">
    <property type="nucleotide sequence ID" value="NZ_JAEUAO010000004.1"/>
</dbReference>
<dbReference type="PANTHER" id="PTHR22576:SF37">
    <property type="entry name" value="MUCOSA-ASSOCIATED LYMPHOID TISSUE LYMPHOMA TRANSLOCATION PROTEIN 1"/>
    <property type="match status" value="1"/>
</dbReference>
<dbReference type="SMART" id="SM00223">
    <property type="entry name" value="APPLE"/>
    <property type="match status" value="1"/>
</dbReference>
<accession>A0ABS7HDH3</accession>
<dbReference type="InterPro" id="IPR001309">
    <property type="entry name" value="Pept_C14_p20"/>
</dbReference>
<dbReference type="EMBL" id="JAEUAO010000004">
    <property type="protein sequence ID" value="MBW9065178.1"/>
    <property type="molecule type" value="Genomic_DNA"/>
</dbReference>
<dbReference type="Pfam" id="PF00656">
    <property type="entry name" value="Peptidase_C14"/>
    <property type="match status" value="1"/>
</dbReference>
<dbReference type="InterPro" id="IPR052039">
    <property type="entry name" value="Caspase-related_regulators"/>
</dbReference>
<organism evidence="5 6">
    <name type="scientific">Rhizobium herbae</name>
    <dbReference type="NCBI Taxonomy" id="508661"/>
    <lineage>
        <taxon>Bacteria</taxon>
        <taxon>Pseudomonadati</taxon>
        <taxon>Pseudomonadota</taxon>
        <taxon>Alphaproteobacteria</taxon>
        <taxon>Hyphomicrobiales</taxon>
        <taxon>Rhizobiaceae</taxon>
        <taxon>Rhizobium/Agrobacterium group</taxon>
        <taxon>Rhizobium</taxon>
    </lineage>
</organism>
<dbReference type="InterPro" id="IPR011600">
    <property type="entry name" value="Pept_C14_caspase"/>
</dbReference>
<reference evidence="5 6" key="1">
    <citation type="journal article" date="2021" name="MBio">
        <title>Poor Competitiveness of Bradyrhizobium in Pigeon Pea Root Colonization in Indian Soils.</title>
        <authorList>
            <person name="Chalasani D."/>
            <person name="Basu A."/>
            <person name="Pullabhotla S.V.S.R.N."/>
            <person name="Jorrin B."/>
            <person name="Neal A.L."/>
            <person name="Poole P.S."/>
            <person name="Podile A.R."/>
            <person name="Tkacz A."/>
        </authorList>
    </citation>
    <scope>NUCLEOTIDE SEQUENCE [LARGE SCALE GENOMIC DNA]</scope>
    <source>
        <strain evidence="5 6">HU44</strain>
    </source>
</reference>
<dbReference type="Proteomes" id="UP000757604">
    <property type="component" value="Unassembled WGS sequence"/>
</dbReference>
<evidence type="ECO:0000313" key="6">
    <source>
        <dbReference type="Proteomes" id="UP000757604"/>
    </source>
</evidence>
<evidence type="ECO:0000259" key="4">
    <source>
        <dbReference type="PROSITE" id="PS50208"/>
    </source>
</evidence>
<evidence type="ECO:0000313" key="5">
    <source>
        <dbReference type="EMBL" id="MBW9065178.1"/>
    </source>
</evidence>
<gene>
    <name evidence="5" type="ORF">JNB71_17890</name>
</gene>
<dbReference type="SUPFAM" id="SSF57414">
    <property type="entry name" value="Hairpin loop containing domain-like"/>
    <property type="match status" value="1"/>
</dbReference>
<comment type="caution">
    <text evidence="5">The sequence shown here is derived from an EMBL/GenBank/DDBJ whole genome shotgun (WGS) entry which is preliminary data.</text>
</comment>
<evidence type="ECO:0000256" key="2">
    <source>
        <dbReference type="ARBA" id="ARBA00023157"/>
    </source>
</evidence>
<evidence type="ECO:0000256" key="3">
    <source>
        <dbReference type="SAM" id="MobiDB-lite"/>
    </source>
</evidence>
<dbReference type="InterPro" id="IPR000177">
    <property type="entry name" value="Apple"/>
</dbReference>
<dbReference type="SUPFAM" id="SSF52129">
    <property type="entry name" value="Caspase-like"/>
    <property type="match status" value="1"/>
</dbReference>
<dbReference type="Gene3D" id="3.40.50.1460">
    <property type="match status" value="1"/>
</dbReference>
<feature type="region of interest" description="Disordered" evidence="3">
    <location>
        <begin position="266"/>
        <end position="289"/>
    </location>
</feature>
<evidence type="ECO:0000256" key="1">
    <source>
        <dbReference type="ARBA" id="ARBA00022737"/>
    </source>
</evidence>
<feature type="domain" description="Caspase family p20" evidence="4">
    <location>
        <begin position="34"/>
        <end position="163"/>
    </location>
</feature>
<dbReference type="InterPro" id="IPR003609">
    <property type="entry name" value="Pan_app"/>
</dbReference>
<keyword evidence="1" id="KW-0677">Repeat</keyword>
<dbReference type="Pfam" id="PF14295">
    <property type="entry name" value="PAN_4"/>
    <property type="match status" value="1"/>
</dbReference>
<dbReference type="PROSITE" id="PS50208">
    <property type="entry name" value="CASPASE_P20"/>
    <property type="match status" value="1"/>
</dbReference>
<keyword evidence="2" id="KW-1015">Disulfide bond</keyword>
<name>A0ABS7HDH3_9HYPH</name>
<dbReference type="Gene3D" id="3.50.4.10">
    <property type="entry name" value="Hepatocyte Growth Factor"/>
    <property type="match status" value="2"/>
</dbReference>
<proteinExistence type="predicted"/>